<evidence type="ECO:0000256" key="1">
    <source>
        <dbReference type="ARBA" id="ARBA00010617"/>
    </source>
</evidence>
<dbReference type="InterPro" id="IPR050121">
    <property type="entry name" value="Cytochrome_P450_monoxygenase"/>
</dbReference>
<feature type="region of interest" description="Disordered" evidence="2">
    <location>
        <begin position="1"/>
        <end position="30"/>
    </location>
</feature>
<dbReference type="PANTHER" id="PTHR24305:SF166">
    <property type="entry name" value="CYTOCHROME P450 12A4, MITOCHONDRIAL-RELATED"/>
    <property type="match status" value="1"/>
</dbReference>
<evidence type="ECO:0000313" key="3">
    <source>
        <dbReference type="EMBL" id="RKN40416.1"/>
    </source>
</evidence>
<dbReference type="Proteomes" id="UP000272474">
    <property type="component" value="Unassembled WGS sequence"/>
</dbReference>
<organism evidence="3 4">
    <name type="scientific">Streptomyces hoynatensis</name>
    <dbReference type="NCBI Taxonomy" id="1141874"/>
    <lineage>
        <taxon>Bacteria</taxon>
        <taxon>Bacillati</taxon>
        <taxon>Actinomycetota</taxon>
        <taxon>Actinomycetes</taxon>
        <taxon>Kitasatosporales</taxon>
        <taxon>Streptomycetaceae</taxon>
        <taxon>Streptomyces</taxon>
    </lineage>
</organism>
<name>A0A3A9YYZ4_9ACTN</name>
<dbReference type="AlphaFoldDB" id="A0A3A9YYZ4"/>
<evidence type="ECO:0000256" key="2">
    <source>
        <dbReference type="SAM" id="MobiDB-lite"/>
    </source>
</evidence>
<sequence>MAPAADRPPGGRGPAPAHHRRLSSPRLARPGHAAVRDELRLATRLLLPALAEGLIQRRPRAMARAERKQADRTAIDLVRDLRARYGEGPLGLRAGPRRVALLLTADDLERVLRQTPEPFSPAAWEKRRALDRFQPHGSLISGGEPRRARRRINEAALDLARPPHAELLPALAARVTEEAGRVAREAEGGVLAWEGFAAGWWRAVRRAVLGDAAREDTDLTGRLAALRAAGNWSLLGPRRRLPRAEFLVRVQRYAFHAPPDTLAGQLRALDTRPEADPVGQVPHWLFAFDAGGAATLRALALLAAHEESAERAAREAAEGGPGGPWDLPFLRACVQESVRLWPTTPLLLRESTEDTRWRGTLVPRGTAFVAYTPYFHRAEPAAPYGDAFAPGIWLDGRAAGLPALVPFSAGPGACPGEDVVLLTASLWLAALLRRHRYALGPKGPLRPGRRIPATLDHFALRLTPHPA</sequence>
<dbReference type="Gene3D" id="1.10.630.10">
    <property type="entry name" value="Cytochrome P450"/>
    <property type="match status" value="1"/>
</dbReference>
<dbReference type="OrthoDB" id="7376058at2"/>
<reference evidence="3 4" key="1">
    <citation type="journal article" date="2014" name="Int. J. Syst. Evol. Microbiol.">
        <title>Streptomyces hoynatensis sp. nov., isolated from deep marine sediment.</title>
        <authorList>
            <person name="Veyisoglu A."/>
            <person name="Sahin N."/>
        </authorList>
    </citation>
    <scope>NUCLEOTIDE SEQUENCE [LARGE SCALE GENOMIC DNA]</scope>
    <source>
        <strain evidence="3 4">KCTC 29097</strain>
    </source>
</reference>
<proteinExistence type="inferred from homology"/>
<dbReference type="InterPro" id="IPR036396">
    <property type="entry name" value="Cyt_P450_sf"/>
</dbReference>
<dbReference type="PANTHER" id="PTHR24305">
    <property type="entry name" value="CYTOCHROME P450"/>
    <property type="match status" value="1"/>
</dbReference>
<dbReference type="InterPro" id="IPR001128">
    <property type="entry name" value="Cyt_P450"/>
</dbReference>
<dbReference type="GO" id="GO:0004497">
    <property type="term" value="F:monooxygenase activity"/>
    <property type="evidence" value="ECO:0007669"/>
    <property type="project" value="InterPro"/>
</dbReference>
<dbReference type="Pfam" id="PF00067">
    <property type="entry name" value="p450"/>
    <property type="match status" value="1"/>
</dbReference>
<dbReference type="GO" id="GO:0020037">
    <property type="term" value="F:heme binding"/>
    <property type="evidence" value="ECO:0007669"/>
    <property type="project" value="InterPro"/>
</dbReference>
<evidence type="ECO:0000313" key="4">
    <source>
        <dbReference type="Proteomes" id="UP000272474"/>
    </source>
</evidence>
<comment type="caution">
    <text evidence="3">The sequence shown here is derived from an EMBL/GenBank/DDBJ whole genome shotgun (WGS) entry which is preliminary data.</text>
</comment>
<accession>A0A3A9YYZ4</accession>
<keyword evidence="4" id="KW-1185">Reference proteome</keyword>
<dbReference type="GO" id="GO:0005506">
    <property type="term" value="F:iron ion binding"/>
    <property type="evidence" value="ECO:0007669"/>
    <property type="project" value="InterPro"/>
</dbReference>
<comment type="similarity">
    <text evidence="1">Belongs to the cytochrome P450 family.</text>
</comment>
<dbReference type="GO" id="GO:0016705">
    <property type="term" value="F:oxidoreductase activity, acting on paired donors, with incorporation or reduction of molecular oxygen"/>
    <property type="evidence" value="ECO:0007669"/>
    <property type="project" value="InterPro"/>
</dbReference>
<protein>
    <submittedName>
        <fullName evidence="3">Cytochrome P450</fullName>
    </submittedName>
</protein>
<dbReference type="SUPFAM" id="SSF48264">
    <property type="entry name" value="Cytochrome P450"/>
    <property type="match status" value="1"/>
</dbReference>
<gene>
    <name evidence="3" type="ORF">D7294_18375</name>
</gene>
<dbReference type="EMBL" id="RBAL01000010">
    <property type="protein sequence ID" value="RKN40416.1"/>
    <property type="molecule type" value="Genomic_DNA"/>
</dbReference>